<keyword evidence="4 10" id="KW-0812">Transmembrane</keyword>
<evidence type="ECO:0000313" key="11">
    <source>
        <dbReference type="EMBL" id="VAW17445.1"/>
    </source>
</evidence>
<name>A0A3B0TFU2_9ZZZZ</name>
<dbReference type="PANTHER" id="PTHR33162">
    <property type="entry name" value="SEC-INDEPENDENT PROTEIN TRANSLOCASE PROTEIN TATA, CHLOROPLASTIC"/>
    <property type="match status" value="1"/>
</dbReference>
<protein>
    <submittedName>
        <fullName evidence="11">Twin-arginine translocation protein TatB</fullName>
    </submittedName>
</protein>
<feature type="compositionally biased region" description="Basic and acidic residues" evidence="9">
    <location>
        <begin position="90"/>
        <end position="104"/>
    </location>
</feature>
<keyword evidence="2" id="KW-0813">Transport</keyword>
<evidence type="ECO:0000256" key="6">
    <source>
        <dbReference type="ARBA" id="ARBA00022989"/>
    </source>
</evidence>
<sequence>MFDVGWTEMLVISVIALLVVGPKDLPRMLRTLGQYIGKAKRMAGDFRSQFDDAVRDADLDEVRKSFDDLKSGNPSGEISKALSPLMEAADDLKKTVDESNRDDDATPASEKDDDIAERAGENSISQSAASTEEAAADPEPAPAPKEELAEVEISPPDTPEPAKKAAAANG</sequence>
<dbReference type="GO" id="GO:0043953">
    <property type="term" value="P:protein transport by the Tat complex"/>
    <property type="evidence" value="ECO:0007669"/>
    <property type="project" value="InterPro"/>
</dbReference>
<dbReference type="InterPro" id="IPR018448">
    <property type="entry name" value="TatB"/>
</dbReference>
<dbReference type="GO" id="GO:0016020">
    <property type="term" value="C:membrane"/>
    <property type="evidence" value="ECO:0007669"/>
    <property type="project" value="UniProtKB-SubCell"/>
</dbReference>
<dbReference type="InterPro" id="IPR003369">
    <property type="entry name" value="TatA/B/E"/>
</dbReference>
<dbReference type="PRINTS" id="PR01506">
    <property type="entry name" value="TATBPROTEIN"/>
</dbReference>
<dbReference type="Gene3D" id="1.20.5.3310">
    <property type="match status" value="1"/>
</dbReference>
<evidence type="ECO:0000256" key="8">
    <source>
        <dbReference type="ARBA" id="ARBA00023136"/>
    </source>
</evidence>
<comment type="subcellular location">
    <subcellularLocation>
        <location evidence="1">Membrane</location>
        <topology evidence="1">Single-pass membrane protein</topology>
    </subcellularLocation>
</comment>
<proteinExistence type="inferred from homology"/>
<evidence type="ECO:0000256" key="2">
    <source>
        <dbReference type="ARBA" id="ARBA00022448"/>
    </source>
</evidence>
<evidence type="ECO:0000256" key="1">
    <source>
        <dbReference type="ARBA" id="ARBA00004167"/>
    </source>
</evidence>
<feature type="region of interest" description="Disordered" evidence="9">
    <location>
        <begin position="89"/>
        <end position="170"/>
    </location>
</feature>
<keyword evidence="5" id="KW-0653">Protein transport</keyword>
<keyword evidence="7" id="KW-0811">Translocation</keyword>
<dbReference type="Pfam" id="PF02416">
    <property type="entry name" value="TatA_B_E"/>
    <property type="match status" value="1"/>
</dbReference>
<organism evidence="11">
    <name type="scientific">hydrothermal vent metagenome</name>
    <dbReference type="NCBI Taxonomy" id="652676"/>
    <lineage>
        <taxon>unclassified sequences</taxon>
        <taxon>metagenomes</taxon>
        <taxon>ecological metagenomes</taxon>
    </lineage>
</organism>
<dbReference type="EMBL" id="UOEM01000105">
    <property type="protein sequence ID" value="VAW17445.1"/>
    <property type="molecule type" value="Genomic_DNA"/>
</dbReference>
<evidence type="ECO:0000256" key="4">
    <source>
        <dbReference type="ARBA" id="ARBA00022692"/>
    </source>
</evidence>
<evidence type="ECO:0000256" key="3">
    <source>
        <dbReference type="ARBA" id="ARBA00022475"/>
    </source>
</evidence>
<accession>A0A3B0TFU2</accession>
<evidence type="ECO:0000256" key="9">
    <source>
        <dbReference type="SAM" id="MobiDB-lite"/>
    </source>
</evidence>
<keyword evidence="8 10" id="KW-0472">Membrane</keyword>
<dbReference type="GO" id="GO:0008320">
    <property type="term" value="F:protein transmembrane transporter activity"/>
    <property type="evidence" value="ECO:0007669"/>
    <property type="project" value="InterPro"/>
</dbReference>
<evidence type="ECO:0000256" key="5">
    <source>
        <dbReference type="ARBA" id="ARBA00022927"/>
    </source>
</evidence>
<dbReference type="HAMAP" id="MF_00237">
    <property type="entry name" value="TatB"/>
    <property type="match status" value="1"/>
</dbReference>
<dbReference type="NCBIfam" id="TIGR01410">
    <property type="entry name" value="tatB"/>
    <property type="match status" value="1"/>
</dbReference>
<gene>
    <name evidence="11" type="ORF">MNBD_ALPHA09-473</name>
</gene>
<dbReference type="AlphaFoldDB" id="A0A3B0TFU2"/>
<evidence type="ECO:0000256" key="10">
    <source>
        <dbReference type="SAM" id="Phobius"/>
    </source>
</evidence>
<keyword evidence="6 10" id="KW-1133">Transmembrane helix</keyword>
<dbReference type="PANTHER" id="PTHR33162:SF1">
    <property type="entry name" value="SEC-INDEPENDENT PROTEIN TRANSLOCASE PROTEIN TATA, CHLOROPLASTIC"/>
    <property type="match status" value="1"/>
</dbReference>
<feature type="transmembrane region" description="Helical" evidence="10">
    <location>
        <begin position="6"/>
        <end position="22"/>
    </location>
</feature>
<evidence type="ECO:0000256" key="7">
    <source>
        <dbReference type="ARBA" id="ARBA00023010"/>
    </source>
</evidence>
<keyword evidence="3" id="KW-1003">Cell membrane</keyword>
<reference evidence="11" key="1">
    <citation type="submission" date="2018-06" db="EMBL/GenBank/DDBJ databases">
        <authorList>
            <person name="Zhirakovskaya E."/>
        </authorList>
    </citation>
    <scope>NUCLEOTIDE SEQUENCE</scope>
</reference>